<dbReference type="AlphaFoldDB" id="A0A918U7W7"/>
<keyword evidence="2" id="KW-1185">Reference proteome</keyword>
<reference evidence="1" key="2">
    <citation type="submission" date="2020-09" db="EMBL/GenBank/DDBJ databases">
        <authorList>
            <person name="Sun Q."/>
            <person name="Ohkuma M."/>
        </authorList>
    </citation>
    <scope>NUCLEOTIDE SEQUENCE</scope>
    <source>
        <strain evidence="1">JCM 4790</strain>
    </source>
</reference>
<proteinExistence type="predicted"/>
<sequence length="106" mass="11820">MAGDRVAVRLRPERVVRTERECTAAAYSRQVSTRKRPLVNPVFDLAQSAGSGLYLSASVKPFNPAADRPEEGRKEVVRCATRTIPRVFHMIPEPPARRFSSRTTPA</sequence>
<protein>
    <submittedName>
        <fullName evidence="1">Uncharacterized protein</fullName>
    </submittedName>
</protein>
<name>A0A918U7W7_9ACTN</name>
<accession>A0A918U7W7</accession>
<organism evidence="1 2">
    <name type="scientific">Streptomyces minutiscleroticus</name>
    <dbReference type="NCBI Taxonomy" id="68238"/>
    <lineage>
        <taxon>Bacteria</taxon>
        <taxon>Bacillati</taxon>
        <taxon>Actinomycetota</taxon>
        <taxon>Actinomycetes</taxon>
        <taxon>Kitasatosporales</taxon>
        <taxon>Streptomycetaceae</taxon>
        <taxon>Streptomyces</taxon>
    </lineage>
</organism>
<evidence type="ECO:0000313" key="2">
    <source>
        <dbReference type="Proteomes" id="UP000619244"/>
    </source>
</evidence>
<dbReference type="EMBL" id="BMVU01000054">
    <property type="protein sequence ID" value="GGY04856.1"/>
    <property type="molecule type" value="Genomic_DNA"/>
</dbReference>
<evidence type="ECO:0000313" key="1">
    <source>
        <dbReference type="EMBL" id="GGY04856.1"/>
    </source>
</evidence>
<gene>
    <name evidence="1" type="ORF">GCM10010358_67910</name>
</gene>
<dbReference type="Proteomes" id="UP000619244">
    <property type="component" value="Unassembled WGS sequence"/>
</dbReference>
<reference evidence="1" key="1">
    <citation type="journal article" date="2014" name="Int. J. Syst. Evol. Microbiol.">
        <title>Complete genome sequence of Corynebacterium casei LMG S-19264T (=DSM 44701T), isolated from a smear-ripened cheese.</title>
        <authorList>
            <consortium name="US DOE Joint Genome Institute (JGI-PGF)"/>
            <person name="Walter F."/>
            <person name="Albersmeier A."/>
            <person name="Kalinowski J."/>
            <person name="Ruckert C."/>
        </authorList>
    </citation>
    <scope>NUCLEOTIDE SEQUENCE</scope>
    <source>
        <strain evidence="1">JCM 4790</strain>
    </source>
</reference>
<comment type="caution">
    <text evidence="1">The sequence shown here is derived from an EMBL/GenBank/DDBJ whole genome shotgun (WGS) entry which is preliminary data.</text>
</comment>